<proteinExistence type="predicted"/>
<reference evidence="1 2" key="1">
    <citation type="submission" date="2021-11" db="EMBL/GenBank/DDBJ databases">
        <title>Draft genome sequence of Paenibacillus profundus YoMME, a new Gram-positive bacteria with exoelectrogenic properties.</title>
        <authorList>
            <person name="Hubenova Y."/>
            <person name="Hubenova E."/>
            <person name="Manasiev Y."/>
            <person name="Peykov S."/>
            <person name="Mitov M."/>
        </authorList>
    </citation>
    <scope>NUCLEOTIDE SEQUENCE [LARGE SCALE GENOMIC DNA]</scope>
    <source>
        <strain evidence="1 2">YoMME</strain>
    </source>
</reference>
<dbReference type="EMBL" id="JAJNBZ010000033">
    <property type="protein sequence ID" value="MCE5172743.1"/>
    <property type="molecule type" value="Genomic_DNA"/>
</dbReference>
<organism evidence="1 2">
    <name type="scientific">Paenibacillus profundus</name>
    <dbReference type="NCBI Taxonomy" id="1173085"/>
    <lineage>
        <taxon>Bacteria</taxon>
        <taxon>Bacillati</taxon>
        <taxon>Bacillota</taxon>
        <taxon>Bacilli</taxon>
        <taxon>Bacillales</taxon>
        <taxon>Paenibacillaceae</taxon>
        <taxon>Paenibacillus</taxon>
    </lineage>
</organism>
<evidence type="ECO:0000313" key="1">
    <source>
        <dbReference type="EMBL" id="MCE5172743.1"/>
    </source>
</evidence>
<accession>A0ABS8YLL3</accession>
<evidence type="ECO:0000313" key="2">
    <source>
        <dbReference type="Proteomes" id="UP001199916"/>
    </source>
</evidence>
<dbReference type="RefSeq" id="WP_233698819.1">
    <property type="nucleotide sequence ID" value="NZ_JAJNBZ010000033.1"/>
</dbReference>
<name>A0ABS8YLL3_9BACL</name>
<keyword evidence="2" id="KW-1185">Reference proteome</keyword>
<protein>
    <submittedName>
        <fullName evidence="1">Uncharacterized protein</fullName>
    </submittedName>
</protein>
<gene>
    <name evidence="1" type="ORF">LQV63_26085</name>
</gene>
<sequence length="202" mass="23722">MGRFEDEPGYKYAFSSVLYRREQVAVKCARCGGLAYIFKGEHANEVKCTTCFYHEKEPESYRYSASGVCEACERWFNEDMTDKKQLTQKVIHIRCPHCSAMNQVPLRRTLKYAGCYSDIRHERDPVFNLELYYLDYFRGKPVWAVNRAHLNYLIAYISADLREKPGNGMKRTASHTLPRYMKEAKNREAMVKTLCRLQLKDE</sequence>
<dbReference type="Proteomes" id="UP001199916">
    <property type="component" value="Unassembled WGS sequence"/>
</dbReference>
<comment type="caution">
    <text evidence="1">The sequence shown here is derived from an EMBL/GenBank/DDBJ whole genome shotgun (WGS) entry which is preliminary data.</text>
</comment>